<accession>A0A8J5QZP9</accession>
<dbReference type="Proteomes" id="UP000729913">
    <property type="component" value="Unassembled WGS sequence"/>
</dbReference>
<proteinExistence type="predicted"/>
<comment type="caution">
    <text evidence="1">The sequence shown here is derived from an EMBL/GenBank/DDBJ whole genome shotgun (WGS) entry which is preliminary data.</text>
</comment>
<dbReference type="EMBL" id="JAAOIC020000067">
    <property type="protein sequence ID" value="KAG8034658.1"/>
    <property type="molecule type" value="Genomic_DNA"/>
</dbReference>
<keyword evidence="2" id="KW-1185">Reference proteome</keyword>
<protein>
    <submittedName>
        <fullName evidence="1">Uncharacterized protein</fullName>
    </submittedName>
</protein>
<sequence length="112" mass="12883">MKTIDLVHVGPKLMPPTVFNGTITELSESCKHHVLFGDASWTEDYMTQIVPFVDLQEVVTNPPRPINGIGWFYQGQPEYGGYLASKIFVKKKIHDEYMEKNLFAHERLVPYL</sequence>
<reference evidence="1" key="2">
    <citation type="submission" date="2021-04" db="EMBL/GenBank/DDBJ databases">
        <title>Genome-wide patterns of bracovirus chromosomal integration into multiple host tissues during parasitism.</title>
        <authorList>
            <person name="Chebbi M.A.C."/>
        </authorList>
    </citation>
    <scope>NUCLEOTIDE SEQUENCE</scope>
    <source>
        <tissue evidence="1">Whole body</tissue>
    </source>
</reference>
<dbReference type="PANTHER" id="PTHR47890">
    <property type="entry name" value="LD24308P"/>
    <property type="match status" value="1"/>
</dbReference>
<organism evidence="1 2">
    <name type="scientific">Cotesia typhae</name>
    <dbReference type="NCBI Taxonomy" id="2053667"/>
    <lineage>
        <taxon>Eukaryota</taxon>
        <taxon>Metazoa</taxon>
        <taxon>Ecdysozoa</taxon>
        <taxon>Arthropoda</taxon>
        <taxon>Hexapoda</taxon>
        <taxon>Insecta</taxon>
        <taxon>Pterygota</taxon>
        <taxon>Neoptera</taxon>
        <taxon>Endopterygota</taxon>
        <taxon>Hymenoptera</taxon>
        <taxon>Apocrita</taxon>
        <taxon>Ichneumonoidea</taxon>
        <taxon>Braconidae</taxon>
        <taxon>Microgastrinae</taxon>
        <taxon>Cotesia</taxon>
    </lineage>
</organism>
<name>A0A8J5QZP9_9HYME</name>
<reference evidence="1" key="1">
    <citation type="submission" date="2020-03" db="EMBL/GenBank/DDBJ databases">
        <authorList>
            <person name="Chebbi M.A."/>
            <person name="Drezen J.M."/>
        </authorList>
    </citation>
    <scope>NUCLEOTIDE SEQUENCE</scope>
    <source>
        <tissue evidence="1">Whole body</tissue>
    </source>
</reference>
<dbReference type="PANTHER" id="PTHR47890:SF1">
    <property type="entry name" value="LD24308P"/>
    <property type="match status" value="1"/>
</dbReference>
<dbReference type="AlphaFoldDB" id="A0A8J5QZP9"/>
<dbReference type="OrthoDB" id="7695312at2759"/>
<evidence type="ECO:0000313" key="1">
    <source>
        <dbReference type="EMBL" id="KAG8034658.1"/>
    </source>
</evidence>
<evidence type="ECO:0000313" key="2">
    <source>
        <dbReference type="Proteomes" id="UP000729913"/>
    </source>
</evidence>
<gene>
    <name evidence="1" type="ORF">G9C98_007734</name>
</gene>